<evidence type="ECO:0000256" key="3">
    <source>
        <dbReference type="ARBA" id="ARBA00023242"/>
    </source>
</evidence>
<reference evidence="6 7" key="1">
    <citation type="submission" date="2022-12" db="EMBL/GenBank/DDBJ databases">
        <title>Chromosome-level genome of Tegillarca granosa.</title>
        <authorList>
            <person name="Kim J."/>
        </authorList>
    </citation>
    <scope>NUCLEOTIDE SEQUENCE [LARGE SCALE GENOMIC DNA]</scope>
    <source>
        <strain evidence="6">Teg-2019</strain>
        <tissue evidence="6">Adductor muscle</tissue>
    </source>
</reference>
<dbReference type="InterPro" id="IPR048866">
    <property type="entry name" value="ORC5_lid"/>
</dbReference>
<evidence type="ECO:0008006" key="8">
    <source>
        <dbReference type="Google" id="ProtNLM"/>
    </source>
</evidence>
<dbReference type="InterPro" id="IPR047088">
    <property type="entry name" value="ORC5_C"/>
</dbReference>
<keyword evidence="3" id="KW-0539">Nucleus</keyword>
<sequence>MAAMEVLEDSSEQISQLYEKIPCRVNQINYIKSIFGKFPHVLVNFVECYSARFLYEMILNNLQGNTANLSDASKFLKCDNMNDFVRLFKQILDRAERLRDFDINVLPAFLKLQELTQQNVCVVFMTEIVWEKFRTGTGYCEPLCVHFPDYSKDELLEILMLDKPDDYTDEFYSMYINLLLSVFHMVCRDLKELQHLARINFPKYSEPVKTGEGLTSKAQVELPYYSKYLLIAAYLASYNPVKSDKRFFVKTSNHILGPKPFPLDRMMAIFYSIVEGKVATTANIFMQVSSLVSLHLLGHASGEDQIDTPKYKCLVSLDFIRSIAR</sequence>
<organism evidence="6 7">
    <name type="scientific">Tegillarca granosa</name>
    <name type="common">Malaysian cockle</name>
    <name type="synonym">Anadara granosa</name>
    <dbReference type="NCBI Taxonomy" id="220873"/>
    <lineage>
        <taxon>Eukaryota</taxon>
        <taxon>Metazoa</taxon>
        <taxon>Spiralia</taxon>
        <taxon>Lophotrochozoa</taxon>
        <taxon>Mollusca</taxon>
        <taxon>Bivalvia</taxon>
        <taxon>Autobranchia</taxon>
        <taxon>Pteriomorphia</taxon>
        <taxon>Arcoida</taxon>
        <taxon>Arcoidea</taxon>
        <taxon>Arcidae</taxon>
        <taxon>Tegillarca</taxon>
    </lineage>
</organism>
<evidence type="ECO:0000313" key="7">
    <source>
        <dbReference type="Proteomes" id="UP001217089"/>
    </source>
</evidence>
<dbReference type="Pfam" id="PF21639">
    <property type="entry name" value="ORC5_lid"/>
    <property type="match status" value="1"/>
</dbReference>
<evidence type="ECO:0000259" key="4">
    <source>
        <dbReference type="Pfam" id="PF14630"/>
    </source>
</evidence>
<name>A0ABQ9E6X6_TEGGR</name>
<dbReference type="SUPFAM" id="SSF52540">
    <property type="entry name" value="P-loop containing nucleoside triphosphate hydrolases"/>
    <property type="match status" value="1"/>
</dbReference>
<keyword evidence="7" id="KW-1185">Reference proteome</keyword>
<comment type="caution">
    <text evidence="6">The sequence shown here is derived from an EMBL/GenBank/DDBJ whole genome shotgun (WGS) entry which is preliminary data.</text>
</comment>
<proteinExistence type="predicted"/>
<feature type="domain" description="ORC5 lid" evidence="5">
    <location>
        <begin position="172"/>
        <end position="212"/>
    </location>
</feature>
<evidence type="ECO:0000313" key="6">
    <source>
        <dbReference type="EMBL" id="KAJ8301143.1"/>
    </source>
</evidence>
<keyword evidence="2" id="KW-0235">DNA replication</keyword>
<dbReference type="PANTHER" id="PTHR12705:SF0">
    <property type="entry name" value="ORIGIN RECOGNITION COMPLEX SUBUNIT 5"/>
    <property type="match status" value="1"/>
</dbReference>
<evidence type="ECO:0000259" key="5">
    <source>
        <dbReference type="Pfam" id="PF21639"/>
    </source>
</evidence>
<gene>
    <name evidence="6" type="ORF">KUTeg_020130</name>
</gene>
<evidence type="ECO:0000256" key="1">
    <source>
        <dbReference type="ARBA" id="ARBA00004123"/>
    </source>
</evidence>
<dbReference type="PANTHER" id="PTHR12705">
    <property type="entry name" value="ORIGIN RECOGNITION COMPLEX SUBUNIT 5"/>
    <property type="match status" value="1"/>
</dbReference>
<feature type="domain" description="Origin recognition complex subunit 5 C-terminal" evidence="4">
    <location>
        <begin position="222"/>
        <end position="325"/>
    </location>
</feature>
<dbReference type="Proteomes" id="UP001217089">
    <property type="component" value="Unassembled WGS sequence"/>
</dbReference>
<dbReference type="Pfam" id="PF14630">
    <property type="entry name" value="ORC5_C"/>
    <property type="match status" value="1"/>
</dbReference>
<protein>
    <recommendedName>
        <fullName evidence="8">Origin recognition complex subunit 5</fullName>
    </recommendedName>
</protein>
<dbReference type="EMBL" id="JARBDR010000918">
    <property type="protein sequence ID" value="KAJ8301143.1"/>
    <property type="molecule type" value="Genomic_DNA"/>
</dbReference>
<dbReference type="InterPro" id="IPR027417">
    <property type="entry name" value="P-loop_NTPase"/>
</dbReference>
<accession>A0ABQ9E6X6</accession>
<evidence type="ECO:0000256" key="2">
    <source>
        <dbReference type="ARBA" id="ARBA00022705"/>
    </source>
</evidence>
<dbReference type="InterPro" id="IPR020796">
    <property type="entry name" value="ORC5"/>
</dbReference>
<comment type="subcellular location">
    <subcellularLocation>
        <location evidence="1">Nucleus</location>
    </subcellularLocation>
</comment>